<evidence type="ECO:0000256" key="1">
    <source>
        <dbReference type="SAM" id="MobiDB-lite"/>
    </source>
</evidence>
<name>A0A1U7P4T9_9DEIO</name>
<dbReference type="EMBL" id="MSTI01000007">
    <property type="protein sequence ID" value="OLV20184.1"/>
    <property type="molecule type" value="Genomic_DNA"/>
</dbReference>
<dbReference type="Proteomes" id="UP000186607">
    <property type="component" value="Unassembled WGS sequence"/>
</dbReference>
<evidence type="ECO:0000313" key="2">
    <source>
        <dbReference type="EMBL" id="OLV20184.1"/>
    </source>
</evidence>
<reference evidence="2 3" key="1">
    <citation type="submission" date="2017-01" db="EMBL/GenBank/DDBJ databases">
        <title>Genome Analysis of Deinococcus marmoris KOPRI26562.</title>
        <authorList>
            <person name="Kim J.H."/>
            <person name="Oh H.-M."/>
        </authorList>
    </citation>
    <scope>NUCLEOTIDE SEQUENCE [LARGE SCALE GENOMIC DNA]</scope>
    <source>
        <strain evidence="2 3">KOPRI26562</strain>
    </source>
</reference>
<evidence type="ECO:0000313" key="3">
    <source>
        <dbReference type="Proteomes" id="UP000186607"/>
    </source>
</evidence>
<dbReference type="STRING" id="249408.BOO71_0000580"/>
<feature type="region of interest" description="Disordered" evidence="1">
    <location>
        <begin position="1"/>
        <end position="49"/>
    </location>
</feature>
<dbReference type="AlphaFoldDB" id="A0A1U7P4T9"/>
<feature type="compositionally biased region" description="Polar residues" evidence="1">
    <location>
        <begin position="29"/>
        <end position="41"/>
    </location>
</feature>
<accession>A0A1U7P4T9</accession>
<proteinExistence type="predicted"/>
<comment type="caution">
    <text evidence="2">The sequence shown here is derived from an EMBL/GenBank/DDBJ whole genome shotgun (WGS) entry which is preliminary data.</text>
</comment>
<keyword evidence="3" id="KW-1185">Reference proteome</keyword>
<protein>
    <submittedName>
        <fullName evidence="2">Uncharacterized protein</fullName>
    </submittedName>
</protein>
<dbReference type="RefSeq" id="WP_075830139.1">
    <property type="nucleotide sequence ID" value="NZ_MSTI01000007.1"/>
</dbReference>
<gene>
    <name evidence="2" type="ORF">BOO71_0000580</name>
</gene>
<organism evidence="2 3">
    <name type="scientific">Deinococcus marmoris</name>
    <dbReference type="NCBI Taxonomy" id="249408"/>
    <lineage>
        <taxon>Bacteria</taxon>
        <taxon>Thermotogati</taxon>
        <taxon>Deinococcota</taxon>
        <taxon>Deinococci</taxon>
        <taxon>Deinococcales</taxon>
        <taxon>Deinococcaceae</taxon>
        <taxon>Deinococcus</taxon>
    </lineage>
</organism>
<sequence>MTEPTPPDNRLWCWSRHPSGPFHGPDPDQGTSALDSLSDPTTPAIPESDQPWVYIGRCAPGLASSFLPDLDGLIGDARITAYDMHRDRPLSARRPSDWLGNLSPAEHQDLLDRVGRAFDDWASQHHRQPEFFQVQDVQALTWAEADAVARDYAKELLAVMASGASQ</sequence>